<comment type="caution">
    <text evidence="2">The sequence shown here is derived from an EMBL/GenBank/DDBJ whole genome shotgun (WGS) entry which is preliminary data.</text>
</comment>
<dbReference type="Proteomes" id="UP000481858">
    <property type="component" value="Unassembled WGS sequence"/>
</dbReference>
<sequence>MATPPSDDYAMPTRLIELLLGYQWEELGDDEIQPRRYDGEDWMGTHPGDEGSDWDMEALRMGQYYQYALCTIAVAGPSDCDQGFLADRLAMKYPIQADKLEIKGPDGNPRFFHNPLPSWIDLVDDSPLSSRGWCMQERLLSSRAVFFSRHCVFWECLEAKAAEYTPNWDDFRDEYVRTRVLNAWNVDRREELLRSQTVPELHTAWYDFVASYSKKNSTNHADKLVAIASVASLFGQRLNTAYRAGIWEDSLAFSMCWSSKSARSGVVKHDYAAPSWSWASAEAVAEIEYGSVSGKEFDNWIANIEVLNISITTATGDPKGRVLAAWLQVKGLMAIFYLTEAQPQSAPPQPARYSDPFLVAWDDKGVWRLHNKERHPVLRIGTLATQGSNFCTILLILESTGRTTLGMKQYKRICIVHWFTTEWEGEGRTSPQEETIEMV</sequence>
<gene>
    <name evidence="2" type="ORF">GQX73_g9843</name>
</gene>
<evidence type="ECO:0000313" key="2">
    <source>
        <dbReference type="EMBL" id="KAF2963737.1"/>
    </source>
</evidence>
<dbReference type="EMBL" id="WUBL01000185">
    <property type="protein sequence ID" value="KAF2963737.1"/>
    <property type="molecule type" value="Genomic_DNA"/>
</dbReference>
<feature type="domain" description="Heterokaryon incompatibility" evidence="1">
    <location>
        <begin position="51"/>
        <end position="137"/>
    </location>
</feature>
<name>A0A7C8N0S5_9PEZI</name>
<keyword evidence="3" id="KW-1185">Reference proteome</keyword>
<dbReference type="Pfam" id="PF06985">
    <property type="entry name" value="HET"/>
    <property type="match status" value="1"/>
</dbReference>
<reference evidence="2 3" key="1">
    <citation type="submission" date="2019-12" db="EMBL/GenBank/DDBJ databases">
        <title>Draft genome sequence of the ascomycete Xylaria multiplex DSM 110363.</title>
        <authorList>
            <person name="Buettner E."/>
            <person name="Kellner H."/>
        </authorList>
    </citation>
    <scope>NUCLEOTIDE SEQUENCE [LARGE SCALE GENOMIC DNA]</scope>
    <source>
        <strain evidence="2 3">DSM 110363</strain>
    </source>
</reference>
<dbReference type="InParanoid" id="A0A7C8N0S5"/>
<protein>
    <recommendedName>
        <fullName evidence="1">Heterokaryon incompatibility domain-containing protein</fullName>
    </recommendedName>
</protein>
<proteinExistence type="predicted"/>
<dbReference type="PANTHER" id="PTHR33112">
    <property type="entry name" value="DOMAIN PROTEIN, PUTATIVE-RELATED"/>
    <property type="match status" value="1"/>
</dbReference>
<organism evidence="2 3">
    <name type="scientific">Xylaria multiplex</name>
    <dbReference type="NCBI Taxonomy" id="323545"/>
    <lineage>
        <taxon>Eukaryota</taxon>
        <taxon>Fungi</taxon>
        <taxon>Dikarya</taxon>
        <taxon>Ascomycota</taxon>
        <taxon>Pezizomycotina</taxon>
        <taxon>Sordariomycetes</taxon>
        <taxon>Xylariomycetidae</taxon>
        <taxon>Xylariales</taxon>
        <taxon>Xylariaceae</taxon>
        <taxon>Xylaria</taxon>
    </lineage>
</organism>
<accession>A0A7C8N0S5</accession>
<evidence type="ECO:0000259" key="1">
    <source>
        <dbReference type="Pfam" id="PF06985"/>
    </source>
</evidence>
<dbReference type="AlphaFoldDB" id="A0A7C8N0S5"/>
<dbReference type="InterPro" id="IPR010730">
    <property type="entry name" value="HET"/>
</dbReference>
<dbReference type="PANTHER" id="PTHR33112:SF16">
    <property type="entry name" value="HETEROKARYON INCOMPATIBILITY DOMAIN-CONTAINING PROTEIN"/>
    <property type="match status" value="1"/>
</dbReference>
<evidence type="ECO:0000313" key="3">
    <source>
        <dbReference type="Proteomes" id="UP000481858"/>
    </source>
</evidence>
<dbReference type="OrthoDB" id="5362512at2759"/>